<reference evidence="1 2" key="1">
    <citation type="submission" date="2011-08" db="EMBL/GenBank/DDBJ databases">
        <authorList>
            <person name="Weinstock G."/>
            <person name="Sodergren E."/>
            <person name="Clifton S."/>
            <person name="Fulton L."/>
            <person name="Fulton B."/>
            <person name="Courtney L."/>
            <person name="Fronick C."/>
            <person name="Harrison M."/>
            <person name="Strong C."/>
            <person name="Farmer C."/>
            <person name="Delahaunty K."/>
            <person name="Markovic C."/>
            <person name="Hall O."/>
            <person name="Minx P."/>
            <person name="Tomlinson C."/>
            <person name="Mitreva M."/>
            <person name="Hou S."/>
            <person name="Chen J."/>
            <person name="Wollam A."/>
            <person name="Pepin K.H."/>
            <person name="Johnson M."/>
            <person name="Bhonagiri V."/>
            <person name="Zhang X."/>
            <person name="Suruliraj S."/>
            <person name="Warren W."/>
            <person name="Chinwalla A."/>
            <person name="Mardis E.R."/>
            <person name="Wilson R.K."/>
        </authorList>
    </citation>
    <scope>NUCLEOTIDE SEQUENCE [LARGE SCALE GENOMIC DNA]</scope>
    <source>
        <strain evidence="1 2">ATCC 29863</strain>
    </source>
</reference>
<dbReference type="Proteomes" id="UP000004459">
    <property type="component" value="Unassembled WGS sequence"/>
</dbReference>
<proteinExistence type="predicted"/>
<dbReference type="HOGENOM" id="CLU_2716523_0_0_9"/>
<sequence>MRKGWNLFAENGSICDNGGGGSKRQENKTLLCGLKRSNPGIKKSIFNNIHAVFQIRCPVAKKRYRALIFGAI</sequence>
<gene>
    <name evidence="1" type="ORF">HMPREF0372_00292</name>
</gene>
<organism evidence="1 2">
    <name type="scientific">Flavonifractor plautii ATCC 29863</name>
    <dbReference type="NCBI Taxonomy" id="411475"/>
    <lineage>
        <taxon>Bacteria</taxon>
        <taxon>Bacillati</taxon>
        <taxon>Bacillota</taxon>
        <taxon>Clostridia</taxon>
        <taxon>Eubacteriales</taxon>
        <taxon>Oscillospiraceae</taxon>
        <taxon>Flavonifractor</taxon>
    </lineage>
</organism>
<name>G9YLC7_FLAPL</name>
<dbReference type="AlphaFoldDB" id="G9YLC7"/>
<accession>G9YLC7</accession>
<evidence type="ECO:0000313" key="2">
    <source>
        <dbReference type="Proteomes" id="UP000004459"/>
    </source>
</evidence>
<comment type="caution">
    <text evidence="1">The sequence shown here is derived from an EMBL/GenBank/DDBJ whole genome shotgun (WGS) entry which is preliminary data.</text>
</comment>
<evidence type="ECO:0000313" key="1">
    <source>
        <dbReference type="EMBL" id="EHM54792.1"/>
    </source>
</evidence>
<protein>
    <submittedName>
        <fullName evidence="1">Uncharacterized protein</fullName>
    </submittedName>
</protein>
<dbReference type="EMBL" id="AGCK01000024">
    <property type="protein sequence ID" value="EHM54792.1"/>
    <property type="molecule type" value="Genomic_DNA"/>
</dbReference>